<sequence length="665" mass="74543">MASMLERLISIAKDVDAARHEAARQSVQHEYDAENFQKKIRTLENRRRADQQLIKKLQSDIADLRRYKKATNPGTQDEEEGQEEEVDDSSDDKVIEAKLQQLKEKYDPEKVTAIAWPGGRLGVESISSIQHLKDSYNDIYNETAALVRVSISLRAQVKHHKKRAEQWQRWCAELSARNMASTATNPDTIVPTTEQVVHPQNDTLSTPTSARTQDVGHNVPNSSAAASTAWNSSPIPPIPSSEVRGNRPDSDGCDQSRIIRVKDEPLSPGSLGGLSLGQEIFPAASEDLDEVGDAVTTPRSRRFAVFEDRVTRLQHEGPITTPNFQGERRAFQPKDANQINQFRTPQESAFKRRKTCDSGASAISTVAEDGEDQDYNPSAIKVANIEIETPSKGPVRHPDAHRRLDDLLAARPQRQSPALDRPGTRNLAQSATPIARPGHQTHSVGVNQTPSNGPNKTITDYRKTAEKRAVAKRKFQQEANADAEEDWEAIVKSRPFRELPVDCLNLSHFKLNPARNQGLDYAFKEVVRGDQRKCLPGCMRVDCCGEKFRAMVRATGIKYDPEKHRALLEDHLGDNKTALQQLSEQALSGLLIEAKARQLANQFGKHRHAYERARSPPGFWRTDMPTTQELAKDRVEADRMERAKILERVAEAMRPDGLWKFADEI</sequence>
<dbReference type="AlphaFoldDB" id="A0A6N4SLQ8"/>
<evidence type="ECO:0000259" key="6">
    <source>
        <dbReference type="Pfam" id="PF08573"/>
    </source>
</evidence>
<proteinExistence type="predicted"/>
<feature type="compositionally biased region" description="Acidic residues" evidence="5">
    <location>
        <begin position="76"/>
        <end position="90"/>
    </location>
</feature>
<comment type="caution">
    <text evidence="7">The sequence shown here is derived from an EMBL/GenBank/DDBJ whole genome shotgun (WGS) entry which is preliminary data.</text>
</comment>
<feature type="region of interest" description="Disordered" evidence="5">
    <location>
        <begin position="65"/>
        <end position="92"/>
    </location>
</feature>
<dbReference type="GO" id="GO:0005634">
    <property type="term" value="C:nucleus"/>
    <property type="evidence" value="ECO:0007669"/>
    <property type="project" value="UniProtKB-SubCell"/>
</dbReference>
<feature type="domain" description="DNA endonuclease activator Ctp1 C-terminal" evidence="6">
    <location>
        <begin position="522"/>
        <end position="629"/>
    </location>
</feature>
<keyword evidence="8" id="KW-1185">Reference proteome</keyword>
<dbReference type="EMBL" id="DF933835">
    <property type="protein sequence ID" value="GAM40656.1"/>
    <property type="molecule type" value="Genomic_DNA"/>
</dbReference>
<evidence type="ECO:0000256" key="2">
    <source>
        <dbReference type="ARBA" id="ARBA00022763"/>
    </source>
</evidence>
<dbReference type="InterPro" id="IPR013882">
    <property type="entry name" value="Ctp1_C"/>
</dbReference>
<evidence type="ECO:0000256" key="5">
    <source>
        <dbReference type="SAM" id="MobiDB-lite"/>
    </source>
</evidence>
<keyword evidence="3" id="KW-0539">Nucleus</keyword>
<feature type="compositionally biased region" description="Polar residues" evidence="5">
    <location>
        <begin position="440"/>
        <end position="458"/>
    </location>
</feature>
<dbReference type="GO" id="GO:0006281">
    <property type="term" value="P:DNA repair"/>
    <property type="evidence" value="ECO:0007669"/>
    <property type="project" value="InterPro"/>
</dbReference>
<name>A0A6N4SLQ8_TALPI</name>
<feature type="region of interest" description="Disordered" evidence="5">
    <location>
        <begin position="221"/>
        <end position="253"/>
    </location>
</feature>
<evidence type="ECO:0000256" key="1">
    <source>
        <dbReference type="ARBA" id="ARBA00004123"/>
    </source>
</evidence>
<comment type="subcellular location">
    <subcellularLocation>
        <location evidence="1">Nucleus</location>
    </subcellularLocation>
</comment>
<protein>
    <recommendedName>
        <fullName evidence="6">DNA endonuclease activator Ctp1 C-terminal domain-containing protein</fullName>
    </recommendedName>
</protein>
<evidence type="ECO:0000256" key="4">
    <source>
        <dbReference type="SAM" id="Coils"/>
    </source>
</evidence>
<feature type="region of interest" description="Disordered" evidence="5">
    <location>
        <begin position="433"/>
        <end position="458"/>
    </location>
</feature>
<keyword evidence="2" id="KW-0227">DNA damage</keyword>
<organism evidence="7 8">
    <name type="scientific">Talaromyces pinophilus</name>
    <name type="common">Penicillium pinophilum</name>
    <dbReference type="NCBI Taxonomy" id="128442"/>
    <lineage>
        <taxon>Eukaryota</taxon>
        <taxon>Fungi</taxon>
        <taxon>Dikarya</taxon>
        <taxon>Ascomycota</taxon>
        <taxon>Pezizomycotina</taxon>
        <taxon>Eurotiomycetes</taxon>
        <taxon>Eurotiomycetidae</taxon>
        <taxon>Eurotiales</taxon>
        <taxon>Trichocomaceae</taxon>
        <taxon>Talaromyces</taxon>
        <taxon>Talaromyces sect. Talaromyces</taxon>
    </lineage>
</organism>
<evidence type="ECO:0000313" key="7">
    <source>
        <dbReference type="EMBL" id="GAM40656.1"/>
    </source>
</evidence>
<reference evidence="8" key="1">
    <citation type="journal article" date="2015" name="Genome Announc.">
        <title>Draft genome sequence of Talaromyces cellulolyticus strain Y-94, a source of lignocellulosic biomass-degrading enzymes.</title>
        <authorList>
            <person name="Fujii T."/>
            <person name="Koike H."/>
            <person name="Sawayama S."/>
            <person name="Yano S."/>
            <person name="Inoue H."/>
        </authorList>
    </citation>
    <scope>NUCLEOTIDE SEQUENCE [LARGE SCALE GENOMIC DNA]</scope>
    <source>
        <strain evidence="8">Y-94</strain>
    </source>
</reference>
<gene>
    <name evidence="7" type="ORF">TCE0_039f13170</name>
</gene>
<feature type="coiled-coil region" evidence="4">
    <location>
        <begin position="33"/>
        <end position="60"/>
    </location>
</feature>
<evidence type="ECO:0000256" key="3">
    <source>
        <dbReference type="ARBA" id="ARBA00023242"/>
    </source>
</evidence>
<keyword evidence="4" id="KW-0175">Coiled coil</keyword>
<dbReference type="Proteomes" id="UP000053095">
    <property type="component" value="Unassembled WGS sequence"/>
</dbReference>
<evidence type="ECO:0000313" key="8">
    <source>
        <dbReference type="Proteomes" id="UP000053095"/>
    </source>
</evidence>
<dbReference type="Pfam" id="PF08573">
    <property type="entry name" value="SAE2"/>
    <property type="match status" value="1"/>
</dbReference>
<feature type="compositionally biased region" description="Low complexity" evidence="5">
    <location>
        <begin position="221"/>
        <end position="233"/>
    </location>
</feature>
<accession>A0A6N4SLQ8</accession>